<accession>A0ABW1YDN1</accession>
<evidence type="ECO:0000313" key="2">
    <source>
        <dbReference type="Proteomes" id="UP001596297"/>
    </source>
</evidence>
<protein>
    <recommendedName>
        <fullName evidence="3">Alpha/beta hydrolase</fullName>
    </recommendedName>
</protein>
<evidence type="ECO:0008006" key="3">
    <source>
        <dbReference type="Google" id="ProtNLM"/>
    </source>
</evidence>
<dbReference type="SUPFAM" id="SSF53474">
    <property type="entry name" value="alpha/beta-Hydrolases"/>
    <property type="match status" value="1"/>
</dbReference>
<dbReference type="RefSeq" id="WP_380083215.1">
    <property type="nucleotide sequence ID" value="NZ_JBHSWD010000001.1"/>
</dbReference>
<evidence type="ECO:0000313" key="1">
    <source>
        <dbReference type="EMBL" id="MFC6592206.1"/>
    </source>
</evidence>
<dbReference type="EMBL" id="JBHSWD010000001">
    <property type="protein sequence ID" value="MFC6592206.1"/>
    <property type="molecule type" value="Genomic_DNA"/>
</dbReference>
<organism evidence="1 2">
    <name type="scientific">Deinococcus lacus</name>
    <dbReference type="NCBI Taxonomy" id="392561"/>
    <lineage>
        <taxon>Bacteria</taxon>
        <taxon>Thermotogati</taxon>
        <taxon>Deinococcota</taxon>
        <taxon>Deinococci</taxon>
        <taxon>Deinococcales</taxon>
        <taxon>Deinococcaceae</taxon>
        <taxon>Deinococcus</taxon>
    </lineage>
</organism>
<keyword evidence="2" id="KW-1185">Reference proteome</keyword>
<sequence length="215" mass="23251">MSVQYKALDITGYRNEPLANHFFHQEGATAGALVLPGMGYGPRQAGLSYPIELLTGLGYDVLALESRYGTPEFRNTPDAEALAWLQADAVGAFQAGNFADKQEFCLMGKSIGTIAMTAFLAAQQLPEHSRLVWLTPLLQREQVRQSIVQYAALSLVVIGSADPAYRQEWLDEVAQAGATVTILEGADHGFMVEGDAVSSVERLGELVGDVKEFLS</sequence>
<name>A0ABW1YDN1_9DEIO</name>
<gene>
    <name evidence="1" type="ORF">ACFP81_09485</name>
</gene>
<dbReference type="Proteomes" id="UP001596297">
    <property type="component" value="Unassembled WGS sequence"/>
</dbReference>
<dbReference type="Gene3D" id="3.40.50.1820">
    <property type="entry name" value="alpha/beta hydrolase"/>
    <property type="match status" value="1"/>
</dbReference>
<reference evidence="2" key="1">
    <citation type="journal article" date="2019" name="Int. J. Syst. Evol. Microbiol.">
        <title>The Global Catalogue of Microorganisms (GCM) 10K type strain sequencing project: providing services to taxonomists for standard genome sequencing and annotation.</title>
        <authorList>
            <consortium name="The Broad Institute Genomics Platform"/>
            <consortium name="The Broad Institute Genome Sequencing Center for Infectious Disease"/>
            <person name="Wu L."/>
            <person name="Ma J."/>
        </authorList>
    </citation>
    <scope>NUCLEOTIDE SEQUENCE [LARGE SCALE GENOMIC DNA]</scope>
    <source>
        <strain evidence="2">CGMCC 1.15772</strain>
    </source>
</reference>
<proteinExistence type="predicted"/>
<dbReference type="InterPro" id="IPR029058">
    <property type="entry name" value="AB_hydrolase_fold"/>
</dbReference>
<comment type="caution">
    <text evidence="1">The sequence shown here is derived from an EMBL/GenBank/DDBJ whole genome shotgun (WGS) entry which is preliminary data.</text>
</comment>